<reference evidence="11 12" key="1">
    <citation type="submission" date="2020-12" db="EMBL/GenBank/DDBJ databases">
        <title>Microbacterium sp. HY060.</title>
        <authorList>
            <person name="Zhou J."/>
        </authorList>
    </citation>
    <scope>NUCLEOTIDE SEQUENCE [LARGE SCALE GENOMIC DNA]</scope>
    <source>
        <strain evidence="11 12">HY60</strain>
    </source>
</reference>
<dbReference type="InterPro" id="IPR051535">
    <property type="entry name" value="Siderophore_ABC-ATPase"/>
</dbReference>
<dbReference type="InterPro" id="IPR017871">
    <property type="entry name" value="ABC_transporter-like_CS"/>
</dbReference>
<dbReference type="SMART" id="SM00382">
    <property type="entry name" value="AAA"/>
    <property type="match status" value="1"/>
</dbReference>
<dbReference type="RefSeq" id="WP_166992192.1">
    <property type="nucleotide sequence ID" value="NZ_CP061169.1"/>
</dbReference>
<dbReference type="Proteomes" id="UP000662814">
    <property type="component" value="Chromosome"/>
</dbReference>
<evidence type="ECO:0000256" key="8">
    <source>
        <dbReference type="ARBA" id="ARBA00023065"/>
    </source>
</evidence>
<keyword evidence="12" id="KW-1185">Reference proteome</keyword>
<evidence type="ECO:0000256" key="2">
    <source>
        <dbReference type="ARBA" id="ARBA00022448"/>
    </source>
</evidence>
<dbReference type="Pfam" id="PF00005">
    <property type="entry name" value="ABC_tran"/>
    <property type="match status" value="1"/>
</dbReference>
<keyword evidence="7" id="KW-0408">Iron</keyword>
<evidence type="ECO:0000256" key="6">
    <source>
        <dbReference type="ARBA" id="ARBA00022840"/>
    </source>
</evidence>
<keyword evidence="9" id="KW-0472">Membrane</keyword>
<evidence type="ECO:0000259" key="10">
    <source>
        <dbReference type="PROSITE" id="PS50893"/>
    </source>
</evidence>
<feature type="domain" description="ABC transporter" evidence="10">
    <location>
        <begin position="18"/>
        <end position="253"/>
    </location>
</feature>
<organism evidence="11 12">
    <name type="scientific">Paramicrobacterium chengjingii</name>
    <dbReference type="NCBI Taxonomy" id="2769067"/>
    <lineage>
        <taxon>Bacteria</taxon>
        <taxon>Bacillati</taxon>
        <taxon>Actinomycetota</taxon>
        <taxon>Actinomycetes</taxon>
        <taxon>Micrococcales</taxon>
        <taxon>Microbacteriaceae</taxon>
        <taxon>Paramicrobacterium</taxon>
    </lineage>
</organism>
<dbReference type="PANTHER" id="PTHR42771">
    <property type="entry name" value="IRON(3+)-HYDROXAMATE IMPORT ATP-BINDING PROTEIN FHUC"/>
    <property type="match status" value="1"/>
</dbReference>
<keyword evidence="5" id="KW-0547">Nucleotide-binding</keyword>
<dbReference type="CDD" id="cd03214">
    <property type="entry name" value="ABC_Iron-Siderophores_B12_Hemin"/>
    <property type="match status" value="1"/>
</dbReference>
<dbReference type="InterPro" id="IPR003593">
    <property type="entry name" value="AAA+_ATPase"/>
</dbReference>
<dbReference type="InterPro" id="IPR003439">
    <property type="entry name" value="ABC_transporter-like_ATP-bd"/>
</dbReference>
<protein>
    <submittedName>
        <fullName evidence="11">ABC transporter ATP-binding protein</fullName>
    </submittedName>
</protein>
<dbReference type="PROSITE" id="PS00211">
    <property type="entry name" value="ABC_TRANSPORTER_1"/>
    <property type="match status" value="1"/>
</dbReference>
<keyword evidence="2" id="KW-0813">Transport</keyword>
<evidence type="ECO:0000256" key="5">
    <source>
        <dbReference type="ARBA" id="ARBA00022741"/>
    </source>
</evidence>
<keyword evidence="4" id="KW-0410">Iron transport</keyword>
<dbReference type="GO" id="GO:0005524">
    <property type="term" value="F:ATP binding"/>
    <property type="evidence" value="ECO:0007669"/>
    <property type="project" value="UniProtKB-KW"/>
</dbReference>
<dbReference type="PROSITE" id="PS50893">
    <property type="entry name" value="ABC_TRANSPORTER_2"/>
    <property type="match status" value="1"/>
</dbReference>
<dbReference type="SUPFAM" id="SSF52540">
    <property type="entry name" value="P-loop containing nucleoside triphosphate hydrolases"/>
    <property type="match status" value="1"/>
</dbReference>
<accession>A0ABX6YFW9</accession>
<keyword evidence="8" id="KW-0406">Ion transport</keyword>
<name>A0ABX6YFW9_9MICO</name>
<evidence type="ECO:0000256" key="7">
    <source>
        <dbReference type="ARBA" id="ARBA00023004"/>
    </source>
</evidence>
<dbReference type="EMBL" id="CP061169">
    <property type="protein sequence ID" value="QPZ37336.1"/>
    <property type="molecule type" value="Genomic_DNA"/>
</dbReference>
<dbReference type="InterPro" id="IPR027417">
    <property type="entry name" value="P-loop_NTPase"/>
</dbReference>
<evidence type="ECO:0000256" key="4">
    <source>
        <dbReference type="ARBA" id="ARBA00022496"/>
    </source>
</evidence>
<dbReference type="Gene3D" id="3.40.50.300">
    <property type="entry name" value="P-loop containing nucleotide triphosphate hydrolases"/>
    <property type="match status" value="1"/>
</dbReference>
<sequence>MTALHTSASRAETQRRALIGDDLTAQYAKHPVFSGVSIRLEPAAIHAIIGPNGAGKTTLLATLAALHRGASGTVTIGEERVASRTARERAHIRALVPQGHDRHSGFTVQELVELGRFAHRRPYSSLDTDDRRAVDAALAQTRLSPLADRPLDTLSGGQRQLAFIAKALAQRSEYLLLDEPLSALDPRHQLDVMTTLQGCASEGIGIAVVLHDLTLAARMSDTLTVVAGGRIYASGSPAEVLTPEMLSDVYGVRAAVRIDPDTKTPAVTLLDAIPS</sequence>
<proteinExistence type="predicted"/>
<evidence type="ECO:0000313" key="12">
    <source>
        <dbReference type="Proteomes" id="UP000662814"/>
    </source>
</evidence>
<evidence type="ECO:0000256" key="9">
    <source>
        <dbReference type="ARBA" id="ARBA00023136"/>
    </source>
</evidence>
<evidence type="ECO:0000256" key="3">
    <source>
        <dbReference type="ARBA" id="ARBA00022475"/>
    </source>
</evidence>
<gene>
    <name evidence="11" type="ORF">HCR76_10820</name>
</gene>
<evidence type="ECO:0000256" key="1">
    <source>
        <dbReference type="ARBA" id="ARBA00004202"/>
    </source>
</evidence>
<dbReference type="PANTHER" id="PTHR42771:SF2">
    <property type="entry name" value="IRON(3+)-HYDROXAMATE IMPORT ATP-BINDING PROTEIN FHUC"/>
    <property type="match status" value="1"/>
</dbReference>
<keyword evidence="6 11" id="KW-0067">ATP-binding</keyword>
<keyword evidence="3" id="KW-1003">Cell membrane</keyword>
<evidence type="ECO:0000313" key="11">
    <source>
        <dbReference type="EMBL" id="QPZ37336.1"/>
    </source>
</evidence>
<comment type="subcellular location">
    <subcellularLocation>
        <location evidence="1">Cell membrane</location>
        <topology evidence="1">Peripheral membrane protein</topology>
    </subcellularLocation>
</comment>